<evidence type="ECO:0000256" key="5">
    <source>
        <dbReference type="ARBA" id="ARBA00023136"/>
    </source>
</evidence>
<protein>
    <submittedName>
        <fullName evidence="7">YjbE family putative metal transport protein</fullName>
    </submittedName>
</protein>
<feature type="transmembrane region" description="Helical" evidence="6">
    <location>
        <begin position="129"/>
        <end position="148"/>
    </location>
</feature>
<dbReference type="NCBIfam" id="TIGR03717">
    <property type="entry name" value="R_switched_YjbE"/>
    <property type="match status" value="1"/>
</dbReference>
<feature type="transmembrane region" description="Helical" evidence="6">
    <location>
        <begin position="181"/>
        <end position="200"/>
    </location>
</feature>
<feature type="transmembrane region" description="Helical" evidence="6">
    <location>
        <begin position="26"/>
        <end position="51"/>
    </location>
</feature>
<dbReference type="GO" id="GO:0016020">
    <property type="term" value="C:membrane"/>
    <property type="evidence" value="ECO:0007669"/>
    <property type="project" value="UniProtKB-SubCell"/>
</dbReference>
<accession>A0A268F4Q1</accession>
<evidence type="ECO:0000256" key="3">
    <source>
        <dbReference type="ARBA" id="ARBA00022692"/>
    </source>
</evidence>
<evidence type="ECO:0000313" key="9">
    <source>
        <dbReference type="Proteomes" id="UP000215596"/>
    </source>
</evidence>
<feature type="transmembrane region" description="Helical" evidence="6">
    <location>
        <begin position="63"/>
        <end position="84"/>
    </location>
</feature>
<keyword evidence="5 6" id="KW-0472">Membrane</keyword>
<comment type="similarity">
    <text evidence="2">Belongs to the TerC family.</text>
</comment>
<evidence type="ECO:0000256" key="2">
    <source>
        <dbReference type="ARBA" id="ARBA00007511"/>
    </source>
</evidence>
<feature type="transmembrane region" description="Helical" evidence="6">
    <location>
        <begin position="90"/>
        <end position="108"/>
    </location>
</feature>
<keyword evidence="4 6" id="KW-1133">Transmembrane helix</keyword>
<keyword evidence="10" id="KW-1185">Reference proteome</keyword>
<dbReference type="AlphaFoldDB" id="A0A268F4Q1"/>
<sequence>MNPPFILLYIGSPKRSDRTLETTAEFFLSLLNIIFLDLVLAGDNAIVIGLAARNLPPQTQKKAILYGTGGAVILRIIATILVVWLLNIPWLLLVGGILLVIIAYKLLADDNSDHSQIKAGQSLGGAIRTIIVADAAMGLDNVIAIAGASKHNALLVVIGLLISVPIVVWGSTLFIKLINRFPWIIYVGAAVLAYTASSMITDERHFVLYFETHPVIHYLFIAVIILGVLTAGHLRRKHAHRPSSSPQH</sequence>
<evidence type="ECO:0000256" key="4">
    <source>
        <dbReference type="ARBA" id="ARBA00022989"/>
    </source>
</evidence>
<evidence type="ECO:0000313" key="8">
    <source>
        <dbReference type="EMBL" id="PAD80348.1"/>
    </source>
</evidence>
<organism evidence="8 9">
    <name type="scientific">Paenibacillus campinasensis</name>
    <dbReference type="NCBI Taxonomy" id="66347"/>
    <lineage>
        <taxon>Bacteria</taxon>
        <taxon>Bacillati</taxon>
        <taxon>Bacillota</taxon>
        <taxon>Bacilli</taxon>
        <taxon>Bacillales</taxon>
        <taxon>Paenibacillaceae</taxon>
        <taxon>Paenibacillus</taxon>
    </lineage>
</organism>
<dbReference type="Proteomes" id="UP000435177">
    <property type="component" value="Unassembled WGS sequence"/>
</dbReference>
<gene>
    <name evidence="8" type="ORF">CHH67_01175</name>
    <name evidence="7" type="ORF">GNP94_01225</name>
</gene>
<reference evidence="8 9" key="1">
    <citation type="submission" date="2017-07" db="EMBL/GenBank/DDBJ databases">
        <title>Isolation and whole genome analysis of endospore-forming bacteria from heroin.</title>
        <authorList>
            <person name="Kalinowski J."/>
            <person name="Ahrens B."/>
            <person name="Al-Dilaimi A."/>
            <person name="Winkler A."/>
            <person name="Wibberg D."/>
            <person name="Schleenbecker U."/>
            <person name="Ruckert C."/>
            <person name="Wolfel R."/>
            <person name="Grass G."/>
        </authorList>
    </citation>
    <scope>NUCLEOTIDE SEQUENCE [LARGE SCALE GENOMIC DNA]</scope>
    <source>
        <strain evidence="8 9">7537-G1</strain>
    </source>
</reference>
<comment type="caution">
    <text evidence="8">The sequence shown here is derived from an EMBL/GenBank/DDBJ whole genome shotgun (WGS) entry which is preliminary data.</text>
</comment>
<evidence type="ECO:0000313" key="10">
    <source>
        <dbReference type="Proteomes" id="UP000435177"/>
    </source>
</evidence>
<evidence type="ECO:0000313" key="7">
    <source>
        <dbReference type="EMBL" id="MUG64626.1"/>
    </source>
</evidence>
<evidence type="ECO:0000256" key="1">
    <source>
        <dbReference type="ARBA" id="ARBA00004141"/>
    </source>
</evidence>
<dbReference type="EMBL" id="NPBY01000003">
    <property type="protein sequence ID" value="PAD80348.1"/>
    <property type="molecule type" value="Genomic_DNA"/>
</dbReference>
<feature type="transmembrane region" description="Helical" evidence="6">
    <location>
        <begin position="154"/>
        <end position="174"/>
    </location>
</feature>
<dbReference type="EMBL" id="WOAA01000001">
    <property type="protein sequence ID" value="MUG64626.1"/>
    <property type="molecule type" value="Genomic_DNA"/>
</dbReference>
<reference evidence="7 10" key="2">
    <citation type="submission" date="2019-11" db="EMBL/GenBank/DDBJ databases">
        <title>Draft genome sequences of five Paenibacillus species of dairy origin.</title>
        <authorList>
            <person name="Olajide A.M."/>
            <person name="Chen S."/>
            <person name="Lapointe G."/>
        </authorList>
    </citation>
    <scope>NUCLEOTIDE SEQUENCE [LARGE SCALE GENOMIC DNA]</scope>
    <source>
        <strain evidence="7 10">3CS1</strain>
    </source>
</reference>
<evidence type="ECO:0000256" key="6">
    <source>
        <dbReference type="SAM" id="Phobius"/>
    </source>
</evidence>
<dbReference type="Pfam" id="PF03741">
    <property type="entry name" value="TerC"/>
    <property type="match status" value="1"/>
</dbReference>
<proteinExistence type="inferred from homology"/>
<comment type="subcellular location">
    <subcellularLocation>
        <location evidence="1">Membrane</location>
        <topology evidence="1">Multi-pass membrane protein</topology>
    </subcellularLocation>
</comment>
<name>A0A268F4Q1_9BACL</name>
<keyword evidence="3 6" id="KW-0812">Transmembrane</keyword>
<dbReference type="InterPro" id="IPR005496">
    <property type="entry name" value="Integral_membrane_TerC"/>
</dbReference>
<dbReference type="InterPro" id="IPR022301">
    <property type="entry name" value="Integral_membrane_YjbE"/>
</dbReference>
<feature type="transmembrane region" description="Helical" evidence="6">
    <location>
        <begin position="215"/>
        <end position="234"/>
    </location>
</feature>
<dbReference type="PANTHER" id="PTHR30238:SF4">
    <property type="entry name" value="SLL1022 PROTEIN"/>
    <property type="match status" value="1"/>
</dbReference>
<dbReference type="OrthoDB" id="5295733at2"/>
<dbReference type="Proteomes" id="UP000215596">
    <property type="component" value="Unassembled WGS sequence"/>
</dbReference>
<dbReference type="PANTHER" id="PTHR30238">
    <property type="entry name" value="MEMBRANE BOUND PREDICTED REDOX MODULATOR"/>
    <property type="match status" value="1"/>
</dbReference>